<evidence type="ECO:0000256" key="2">
    <source>
        <dbReference type="SAM" id="SignalP"/>
    </source>
</evidence>
<keyword evidence="2" id="KW-0732">Signal</keyword>
<evidence type="ECO:0000313" key="3">
    <source>
        <dbReference type="EMBL" id="MFD2589418.1"/>
    </source>
</evidence>
<dbReference type="RefSeq" id="WP_176027967.1">
    <property type="nucleotide sequence ID" value="NZ_JBHULX010000001.1"/>
</dbReference>
<organism evidence="3 4">
    <name type="scientific">Aquimarina hainanensis</name>
    <dbReference type="NCBI Taxonomy" id="1578017"/>
    <lineage>
        <taxon>Bacteria</taxon>
        <taxon>Pseudomonadati</taxon>
        <taxon>Bacteroidota</taxon>
        <taxon>Flavobacteriia</taxon>
        <taxon>Flavobacteriales</taxon>
        <taxon>Flavobacteriaceae</taxon>
        <taxon>Aquimarina</taxon>
    </lineage>
</organism>
<evidence type="ECO:0000313" key="4">
    <source>
        <dbReference type="Proteomes" id="UP001597459"/>
    </source>
</evidence>
<proteinExistence type="predicted"/>
<name>A0ABW5N5C6_9FLAO</name>
<sequence length="119" mass="13377">MKKIAMIIAVVISVISAQGISAQQDLAMNGIYEELNSFNNELEKLNHLLEQNEYTEIEIAELPVAIVDAVVRDYVDLHIYGAFFSKDNTYKVILKGDKNKTKTLFASAKGQWIKPDNES</sequence>
<accession>A0ABW5N5C6</accession>
<keyword evidence="1" id="KW-0175">Coiled coil</keyword>
<feature type="chain" id="PRO_5046362203" description="DUF3887 domain-containing protein" evidence="2">
    <location>
        <begin position="23"/>
        <end position="119"/>
    </location>
</feature>
<keyword evidence="4" id="KW-1185">Reference proteome</keyword>
<evidence type="ECO:0000256" key="1">
    <source>
        <dbReference type="SAM" id="Coils"/>
    </source>
</evidence>
<dbReference type="EMBL" id="JBHULX010000001">
    <property type="protein sequence ID" value="MFD2589418.1"/>
    <property type="molecule type" value="Genomic_DNA"/>
</dbReference>
<protein>
    <recommendedName>
        <fullName evidence="5">DUF3887 domain-containing protein</fullName>
    </recommendedName>
</protein>
<feature type="coiled-coil region" evidence="1">
    <location>
        <begin position="28"/>
        <end position="55"/>
    </location>
</feature>
<evidence type="ECO:0008006" key="5">
    <source>
        <dbReference type="Google" id="ProtNLM"/>
    </source>
</evidence>
<reference evidence="4" key="1">
    <citation type="journal article" date="2019" name="Int. J. Syst. Evol. Microbiol.">
        <title>The Global Catalogue of Microorganisms (GCM) 10K type strain sequencing project: providing services to taxonomists for standard genome sequencing and annotation.</title>
        <authorList>
            <consortium name="The Broad Institute Genomics Platform"/>
            <consortium name="The Broad Institute Genome Sequencing Center for Infectious Disease"/>
            <person name="Wu L."/>
            <person name="Ma J."/>
        </authorList>
    </citation>
    <scope>NUCLEOTIDE SEQUENCE [LARGE SCALE GENOMIC DNA]</scope>
    <source>
        <strain evidence="4">KCTC 42423</strain>
    </source>
</reference>
<gene>
    <name evidence="3" type="ORF">ACFSTE_01155</name>
</gene>
<dbReference type="Proteomes" id="UP001597459">
    <property type="component" value="Unassembled WGS sequence"/>
</dbReference>
<comment type="caution">
    <text evidence="3">The sequence shown here is derived from an EMBL/GenBank/DDBJ whole genome shotgun (WGS) entry which is preliminary data.</text>
</comment>
<feature type="signal peptide" evidence="2">
    <location>
        <begin position="1"/>
        <end position="22"/>
    </location>
</feature>